<dbReference type="STRING" id="1423801.FD50_GL001851"/>
<dbReference type="PANTHER" id="PTHR30346">
    <property type="entry name" value="TRANSCRIPTIONAL DUAL REGULATOR HCAR-RELATED"/>
    <property type="match status" value="1"/>
</dbReference>
<comment type="caution">
    <text evidence="6">The sequence shown here is derived from an EMBL/GenBank/DDBJ whole genome shotgun (WGS) entry which is preliminary data.</text>
</comment>
<evidence type="ECO:0000256" key="4">
    <source>
        <dbReference type="ARBA" id="ARBA00023163"/>
    </source>
</evidence>
<sequence>MNLKQLSFFITIAEEGQITAAAKRLHIAQPPLSYQIKQLELELGVELFKRTSRGIKLTEEGKLFRKYALQIVDLTQLAQSKLKAAKKGVGATIVVGSISSSVKLLPSQKLRNLQLNYPGLKFEIIEDNTYGVIEKLRKKMIEIAIVRTPFNGTGLQMQYFPSEPMAAIFPREFQAHLKAQITLQELVKWPLVTYRRFSSQFEQTFLRAGLTPQIAVTCDDARTALRWADCGYGVALIPSSVTHTDTLHEVVPVACHAWETQLALVWPKEHLMTPFLRDFITAFSSEMCTKKN</sequence>
<evidence type="ECO:0000256" key="1">
    <source>
        <dbReference type="ARBA" id="ARBA00009437"/>
    </source>
</evidence>
<evidence type="ECO:0000259" key="5">
    <source>
        <dbReference type="PROSITE" id="PS50931"/>
    </source>
</evidence>
<evidence type="ECO:0000256" key="3">
    <source>
        <dbReference type="ARBA" id="ARBA00023125"/>
    </source>
</evidence>
<dbReference type="InterPro" id="IPR036390">
    <property type="entry name" value="WH_DNA-bd_sf"/>
</dbReference>
<evidence type="ECO:0000313" key="6">
    <source>
        <dbReference type="EMBL" id="KRL96910.1"/>
    </source>
</evidence>
<dbReference type="CDD" id="cd05466">
    <property type="entry name" value="PBP2_LTTR_substrate"/>
    <property type="match status" value="1"/>
</dbReference>
<accession>A0A0R1UV91</accession>
<dbReference type="RefSeq" id="WP_056961707.1">
    <property type="nucleotide sequence ID" value="NZ_AZFQ01000054.1"/>
</dbReference>
<dbReference type="GO" id="GO:0003700">
    <property type="term" value="F:DNA-binding transcription factor activity"/>
    <property type="evidence" value="ECO:0007669"/>
    <property type="project" value="InterPro"/>
</dbReference>
<feature type="domain" description="HTH lysR-type" evidence="5">
    <location>
        <begin position="1"/>
        <end position="58"/>
    </location>
</feature>
<dbReference type="AlphaFoldDB" id="A0A0R1UV91"/>
<keyword evidence="2" id="KW-0805">Transcription regulation</keyword>
<name>A0A0R1UV91_9LACO</name>
<dbReference type="PROSITE" id="PS50931">
    <property type="entry name" value="HTH_LYSR"/>
    <property type="match status" value="1"/>
</dbReference>
<dbReference type="InterPro" id="IPR036388">
    <property type="entry name" value="WH-like_DNA-bd_sf"/>
</dbReference>
<dbReference type="PANTHER" id="PTHR30346:SF28">
    <property type="entry name" value="HTH-TYPE TRANSCRIPTIONAL REGULATOR CYNR"/>
    <property type="match status" value="1"/>
</dbReference>
<gene>
    <name evidence="6" type="ORF">FD50_GL001851</name>
</gene>
<dbReference type="GeneID" id="98309083"/>
<dbReference type="InterPro" id="IPR005119">
    <property type="entry name" value="LysR_subst-bd"/>
</dbReference>
<protein>
    <submittedName>
        <fullName evidence="6">Fhu operon transcription regulator</fullName>
    </submittedName>
</protein>
<dbReference type="GO" id="GO:0032993">
    <property type="term" value="C:protein-DNA complex"/>
    <property type="evidence" value="ECO:0007669"/>
    <property type="project" value="TreeGrafter"/>
</dbReference>
<keyword evidence="7" id="KW-1185">Reference proteome</keyword>
<comment type="similarity">
    <text evidence="1">Belongs to the LysR transcriptional regulatory family.</text>
</comment>
<dbReference type="PATRIC" id="fig|1423801.4.peg.1893"/>
<organism evidence="6 7">
    <name type="scientific">Liquorilactobacillus satsumensis DSM 16230 = JCM 12392</name>
    <dbReference type="NCBI Taxonomy" id="1423801"/>
    <lineage>
        <taxon>Bacteria</taxon>
        <taxon>Bacillati</taxon>
        <taxon>Bacillota</taxon>
        <taxon>Bacilli</taxon>
        <taxon>Lactobacillales</taxon>
        <taxon>Lactobacillaceae</taxon>
        <taxon>Liquorilactobacillus</taxon>
    </lineage>
</organism>
<keyword evidence="3" id="KW-0238">DNA-binding</keyword>
<dbReference type="SUPFAM" id="SSF53850">
    <property type="entry name" value="Periplasmic binding protein-like II"/>
    <property type="match status" value="1"/>
</dbReference>
<dbReference type="GO" id="GO:0003677">
    <property type="term" value="F:DNA binding"/>
    <property type="evidence" value="ECO:0007669"/>
    <property type="project" value="UniProtKB-KW"/>
</dbReference>
<evidence type="ECO:0000256" key="2">
    <source>
        <dbReference type="ARBA" id="ARBA00023015"/>
    </source>
</evidence>
<dbReference type="EMBL" id="AZFQ01000054">
    <property type="protein sequence ID" value="KRL96910.1"/>
    <property type="molecule type" value="Genomic_DNA"/>
</dbReference>
<dbReference type="Pfam" id="PF03466">
    <property type="entry name" value="LysR_substrate"/>
    <property type="match status" value="1"/>
</dbReference>
<dbReference type="Proteomes" id="UP000051166">
    <property type="component" value="Unassembled WGS sequence"/>
</dbReference>
<proteinExistence type="inferred from homology"/>
<dbReference type="Pfam" id="PF00126">
    <property type="entry name" value="HTH_1"/>
    <property type="match status" value="1"/>
</dbReference>
<dbReference type="InterPro" id="IPR000847">
    <property type="entry name" value="LysR_HTH_N"/>
</dbReference>
<dbReference type="SUPFAM" id="SSF46785">
    <property type="entry name" value="Winged helix' DNA-binding domain"/>
    <property type="match status" value="1"/>
</dbReference>
<dbReference type="Gene3D" id="1.10.10.10">
    <property type="entry name" value="Winged helix-like DNA-binding domain superfamily/Winged helix DNA-binding domain"/>
    <property type="match status" value="1"/>
</dbReference>
<reference evidence="6 7" key="1">
    <citation type="journal article" date="2015" name="Genome Announc.">
        <title>Expanding the biotechnology potential of lactobacilli through comparative genomics of 213 strains and associated genera.</title>
        <authorList>
            <person name="Sun Z."/>
            <person name="Harris H.M."/>
            <person name="McCann A."/>
            <person name="Guo C."/>
            <person name="Argimon S."/>
            <person name="Zhang W."/>
            <person name="Yang X."/>
            <person name="Jeffery I.B."/>
            <person name="Cooney J.C."/>
            <person name="Kagawa T.F."/>
            <person name="Liu W."/>
            <person name="Song Y."/>
            <person name="Salvetti E."/>
            <person name="Wrobel A."/>
            <person name="Rasinkangas P."/>
            <person name="Parkhill J."/>
            <person name="Rea M.C."/>
            <person name="O'Sullivan O."/>
            <person name="Ritari J."/>
            <person name="Douillard F.P."/>
            <person name="Paul Ross R."/>
            <person name="Yang R."/>
            <person name="Briner A.E."/>
            <person name="Felis G.E."/>
            <person name="de Vos W.M."/>
            <person name="Barrangou R."/>
            <person name="Klaenhammer T.R."/>
            <person name="Caufield P.W."/>
            <person name="Cui Y."/>
            <person name="Zhang H."/>
            <person name="O'Toole P.W."/>
        </authorList>
    </citation>
    <scope>NUCLEOTIDE SEQUENCE [LARGE SCALE GENOMIC DNA]</scope>
    <source>
        <strain evidence="6 7">DSM 16230</strain>
    </source>
</reference>
<keyword evidence="4" id="KW-0804">Transcription</keyword>
<dbReference type="Gene3D" id="3.40.190.290">
    <property type="match status" value="1"/>
</dbReference>
<dbReference type="PRINTS" id="PR00039">
    <property type="entry name" value="HTHLYSR"/>
</dbReference>
<evidence type="ECO:0000313" key="7">
    <source>
        <dbReference type="Proteomes" id="UP000051166"/>
    </source>
</evidence>
<dbReference type="OrthoDB" id="9803735at2"/>
<dbReference type="FunFam" id="1.10.10.10:FF:000001">
    <property type="entry name" value="LysR family transcriptional regulator"/>
    <property type="match status" value="1"/>
</dbReference>